<reference evidence="1" key="3">
    <citation type="submission" date="2025-09" db="UniProtKB">
        <authorList>
            <consortium name="Ensembl"/>
        </authorList>
    </citation>
    <scope>IDENTIFICATION</scope>
</reference>
<evidence type="ECO:0000313" key="2">
    <source>
        <dbReference type="Proteomes" id="UP000008144"/>
    </source>
</evidence>
<dbReference type="Proteomes" id="UP000008144">
    <property type="component" value="Unassembled WGS sequence"/>
</dbReference>
<evidence type="ECO:0000313" key="1">
    <source>
        <dbReference type="Ensembl" id="ENSCINP00000035622.1"/>
    </source>
</evidence>
<reference evidence="1" key="2">
    <citation type="submission" date="2025-08" db="UniProtKB">
        <authorList>
            <consortium name="Ensembl"/>
        </authorList>
    </citation>
    <scope>IDENTIFICATION</scope>
</reference>
<organism evidence="1 2">
    <name type="scientific">Ciona intestinalis</name>
    <name type="common">Transparent sea squirt</name>
    <name type="synonym">Ascidia intestinalis</name>
    <dbReference type="NCBI Taxonomy" id="7719"/>
    <lineage>
        <taxon>Eukaryota</taxon>
        <taxon>Metazoa</taxon>
        <taxon>Chordata</taxon>
        <taxon>Tunicata</taxon>
        <taxon>Ascidiacea</taxon>
        <taxon>Phlebobranchia</taxon>
        <taxon>Cionidae</taxon>
        <taxon>Ciona</taxon>
    </lineage>
</organism>
<reference evidence="2" key="1">
    <citation type="journal article" date="2002" name="Science">
        <title>The draft genome of Ciona intestinalis: insights into chordate and vertebrate origins.</title>
        <authorList>
            <person name="Dehal P."/>
            <person name="Satou Y."/>
            <person name="Campbell R.K."/>
            <person name="Chapman J."/>
            <person name="Degnan B."/>
            <person name="De Tomaso A."/>
            <person name="Davidson B."/>
            <person name="Di Gregorio A."/>
            <person name="Gelpke M."/>
            <person name="Goodstein D.M."/>
            <person name="Harafuji N."/>
            <person name="Hastings K.E."/>
            <person name="Ho I."/>
            <person name="Hotta K."/>
            <person name="Huang W."/>
            <person name="Kawashima T."/>
            <person name="Lemaire P."/>
            <person name="Martinez D."/>
            <person name="Meinertzhagen I.A."/>
            <person name="Necula S."/>
            <person name="Nonaka M."/>
            <person name="Putnam N."/>
            <person name="Rash S."/>
            <person name="Saiga H."/>
            <person name="Satake M."/>
            <person name="Terry A."/>
            <person name="Yamada L."/>
            <person name="Wang H.G."/>
            <person name="Awazu S."/>
            <person name="Azumi K."/>
            <person name="Boore J."/>
            <person name="Branno M."/>
            <person name="Chin-Bow S."/>
            <person name="DeSantis R."/>
            <person name="Doyle S."/>
            <person name="Francino P."/>
            <person name="Keys D.N."/>
            <person name="Haga S."/>
            <person name="Hayashi H."/>
            <person name="Hino K."/>
            <person name="Imai K.S."/>
            <person name="Inaba K."/>
            <person name="Kano S."/>
            <person name="Kobayashi K."/>
            <person name="Kobayashi M."/>
            <person name="Lee B.I."/>
            <person name="Makabe K.W."/>
            <person name="Manohar C."/>
            <person name="Matassi G."/>
            <person name="Medina M."/>
            <person name="Mochizuki Y."/>
            <person name="Mount S."/>
            <person name="Morishita T."/>
            <person name="Miura S."/>
            <person name="Nakayama A."/>
            <person name="Nishizaka S."/>
            <person name="Nomoto H."/>
            <person name="Ohta F."/>
            <person name="Oishi K."/>
            <person name="Rigoutsos I."/>
            <person name="Sano M."/>
            <person name="Sasaki A."/>
            <person name="Sasakura Y."/>
            <person name="Shoguchi E."/>
            <person name="Shin-i T."/>
            <person name="Spagnuolo A."/>
            <person name="Stainier D."/>
            <person name="Suzuki M.M."/>
            <person name="Tassy O."/>
            <person name="Takatori N."/>
            <person name="Tokuoka M."/>
            <person name="Yagi K."/>
            <person name="Yoshizaki F."/>
            <person name="Wada S."/>
            <person name="Zhang C."/>
            <person name="Hyatt P.D."/>
            <person name="Larimer F."/>
            <person name="Detter C."/>
            <person name="Doggett N."/>
            <person name="Glavina T."/>
            <person name="Hawkins T."/>
            <person name="Richardson P."/>
            <person name="Lucas S."/>
            <person name="Kohara Y."/>
            <person name="Levine M."/>
            <person name="Satoh N."/>
            <person name="Rokhsar D.S."/>
        </authorList>
    </citation>
    <scope>NUCLEOTIDE SEQUENCE [LARGE SCALE GENOMIC DNA]</scope>
</reference>
<sequence length="56" mass="6252">MKYGIELQAAYGIPPYPPVLHMPVLFVRRGAEVVVDEPDHDGRLTDGKLLPELPLQ</sequence>
<dbReference type="AlphaFoldDB" id="H2Y138"/>
<keyword evidence="2" id="KW-1185">Reference proteome</keyword>
<dbReference type="InParanoid" id="H2Y138"/>
<accession>H2Y138</accession>
<proteinExistence type="predicted"/>
<dbReference type="HOGENOM" id="CLU_3013478_0_0_1"/>
<name>H2Y138_CIOIN</name>
<protein>
    <submittedName>
        <fullName evidence="1">Uncharacterized protein</fullName>
    </submittedName>
</protein>
<dbReference type="Ensembl" id="ENSCINT00000037037.1">
    <property type="protein sequence ID" value="ENSCINP00000035622.1"/>
    <property type="gene ID" value="ENSCING00000019255.1"/>
</dbReference>